<evidence type="ECO:0000256" key="1">
    <source>
        <dbReference type="SAM" id="MobiDB-lite"/>
    </source>
</evidence>
<protein>
    <recommendedName>
        <fullName evidence="2">Coenzyme Q-binding protein COQ10 START domain-containing protein</fullName>
    </recommendedName>
</protein>
<dbReference type="Gene3D" id="3.30.530.20">
    <property type="match status" value="1"/>
</dbReference>
<organism evidence="3 4">
    <name type="scientific">Streptomyces triticagri</name>
    <dbReference type="NCBI Taxonomy" id="2293568"/>
    <lineage>
        <taxon>Bacteria</taxon>
        <taxon>Bacillati</taxon>
        <taxon>Actinomycetota</taxon>
        <taxon>Actinomycetes</taxon>
        <taxon>Kitasatosporales</taxon>
        <taxon>Streptomycetaceae</taxon>
        <taxon>Streptomyces</taxon>
    </lineage>
</organism>
<feature type="domain" description="Coenzyme Q-binding protein COQ10 START" evidence="2">
    <location>
        <begin position="105"/>
        <end position="214"/>
    </location>
</feature>
<dbReference type="InterPro" id="IPR023393">
    <property type="entry name" value="START-like_dom_sf"/>
</dbReference>
<proteinExistence type="predicted"/>
<dbReference type="EMBL" id="QUAK01000232">
    <property type="protein sequence ID" value="RFU82792.1"/>
    <property type="molecule type" value="Genomic_DNA"/>
</dbReference>
<dbReference type="Proteomes" id="UP000263094">
    <property type="component" value="Unassembled WGS sequence"/>
</dbReference>
<gene>
    <name evidence="3" type="ORF">DY218_31075</name>
</gene>
<reference evidence="3 4" key="1">
    <citation type="submission" date="2018-08" db="EMBL/GenBank/DDBJ databases">
        <title>Isolation, diversity and antifungal activity of Actinobacteria from wheat.</title>
        <authorList>
            <person name="Han C."/>
        </authorList>
    </citation>
    <scope>NUCLEOTIDE SEQUENCE [LARGE SCALE GENOMIC DNA]</scope>
    <source>
        <strain evidence="3 4">NEAU-YY421</strain>
    </source>
</reference>
<feature type="compositionally biased region" description="Basic residues" evidence="1">
    <location>
        <begin position="64"/>
        <end position="80"/>
    </location>
</feature>
<name>A0A372LVU1_9ACTN</name>
<comment type="caution">
    <text evidence="3">The sequence shown here is derived from an EMBL/GenBank/DDBJ whole genome shotgun (WGS) entry which is preliminary data.</text>
</comment>
<feature type="region of interest" description="Disordered" evidence="1">
    <location>
        <begin position="1"/>
        <end position="96"/>
    </location>
</feature>
<keyword evidence="4" id="KW-1185">Reference proteome</keyword>
<dbReference type="SUPFAM" id="SSF55961">
    <property type="entry name" value="Bet v1-like"/>
    <property type="match status" value="1"/>
</dbReference>
<accession>A0A372LVU1</accession>
<feature type="compositionally biased region" description="Basic and acidic residues" evidence="1">
    <location>
        <begin position="81"/>
        <end position="91"/>
    </location>
</feature>
<evidence type="ECO:0000313" key="3">
    <source>
        <dbReference type="EMBL" id="RFU82792.1"/>
    </source>
</evidence>
<dbReference type="OrthoDB" id="156693at2"/>
<sequence length="248" mass="28761">MNRERNRGHDRLRILDDDPHGHPRRKGGSPGDCAYRHHRVQDGRHRPRLTGFSVARGRTDIPLRRRTPGPARRPHIRRHRDAGQRQSREGSRAVSVGRTENSVFIKADPDLVWERTNDVANWPDLFTEYASAEILERRGRTVRFRLTMHPDENGTVWSWVSERTVDAEQRRVTAVRVEPGPFQYMNIEWTYAAEGDGTRMRWTQEFAMRPDAPIDDAGMTERINANTRIQMDIIRGKLERAAAEAVRS</sequence>
<evidence type="ECO:0000259" key="2">
    <source>
        <dbReference type="Pfam" id="PF03364"/>
    </source>
</evidence>
<dbReference type="CDD" id="cd08860">
    <property type="entry name" value="TcmN_ARO-CYC_like"/>
    <property type="match status" value="1"/>
</dbReference>
<dbReference type="AlphaFoldDB" id="A0A372LVU1"/>
<feature type="compositionally biased region" description="Basic and acidic residues" evidence="1">
    <location>
        <begin position="1"/>
        <end position="21"/>
    </location>
</feature>
<dbReference type="Pfam" id="PF03364">
    <property type="entry name" value="Polyketide_cyc"/>
    <property type="match status" value="1"/>
</dbReference>
<dbReference type="InterPro" id="IPR005031">
    <property type="entry name" value="COQ10_START"/>
</dbReference>
<evidence type="ECO:0000313" key="4">
    <source>
        <dbReference type="Proteomes" id="UP000263094"/>
    </source>
</evidence>